<sequence length="806" mass="90404">MPRGRPRSEVAPCRYCKRQFKRLEHLQRHERTHTQEKPFSCHCGCSFGRQDLLARHERLYHSEADSRPEVDAGVQRPPHMPASFDQSQGTGLTPQSNLGSSSTAPNLGLDFSHFTETVAPDSNVSTYLASGDLYPQVDVSQEGLQIPDPFWGNDAFSFPNFVPSQFLDTDVSLYNLFHQPSFPRDSVSQAPAQSPLETHSTQSNSESEAEFRALETNPIPERPPKFPSVGDQLQNTGLETGSDAVRCPWAVSSATYKTILGEITQYQDALSNFSPPSRCALVRYLEGYFNGFQKHLPFLHPPTFDPGNIKIELLLSMAAMGAMYRFEYPTGHYLYGAARSVLDYRLQIHRRSLVGQLTRKPQDFFATGSCPGHSTGLLSNTNENDDSSSRTRGPDFSCSNLHTAQALIILMVMSSWGQKSLVQDSIATCSQLAFMIRDIGMHESDNTNDRDLRWLEWVAYEKRRRTLFAAYTIFNMHTIAFNVPPMILTREVSLNLPSCEAEWNATSSVPWERYRALSALHKRGFSATMDRLTNGESICEEGAISSFSNYVLIHGLVQKIYLEVQDGTFPAREISTKPELQKSIEMALRSWQCSWEATWESTLDPCSPKGPLGFNATALLRLAYIRLNSRVAMCHEMISDDPDHIRKVLTQVRKIQLTRSPSLDRTVLQCIHALSIPVRVGIAYVAHTQTLHWGVQHSICHLECALFLTMWLQGILDAVRVDGMNSLRGDEQQLLAMTQNLVQETHLRETVDQEGDPASNIHRLTASISRLWAEISSGTHAFDIVHRVGRSLSVLASVLESQHSGT</sequence>
<dbReference type="PROSITE" id="PS50157">
    <property type="entry name" value="ZINC_FINGER_C2H2_2"/>
    <property type="match status" value="1"/>
</dbReference>
<feature type="region of interest" description="Disordered" evidence="8">
    <location>
        <begin position="216"/>
        <end position="235"/>
    </location>
</feature>
<protein>
    <recommendedName>
        <fullName evidence="9">C2H2-type domain-containing protein</fullName>
    </recommendedName>
</protein>
<dbReference type="PANTHER" id="PTHR40626">
    <property type="entry name" value="MIP31509P"/>
    <property type="match status" value="1"/>
</dbReference>
<evidence type="ECO:0000256" key="3">
    <source>
        <dbReference type="ARBA" id="ARBA00022737"/>
    </source>
</evidence>
<evidence type="ECO:0000313" key="11">
    <source>
        <dbReference type="Proteomes" id="UP000184073"/>
    </source>
</evidence>
<dbReference type="InterPro" id="IPR036236">
    <property type="entry name" value="Znf_C2H2_sf"/>
</dbReference>
<dbReference type="CDD" id="cd12148">
    <property type="entry name" value="fungal_TF_MHR"/>
    <property type="match status" value="1"/>
</dbReference>
<keyword evidence="4 7" id="KW-0863">Zinc-finger</keyword>
<keyword evidence="5" id="KW-0862">Zinc</keyword>
<keyword evidence="2" id="KW-0479">Metal-binding</keyword>
<dbReference type="VEuPathDB" id="FungiDB:ASPVEDRAFT_35396"/>
<feature type="domain" description="C2H2-type" evidence="9">
    <location>
        <begin position="11"/>
        <end position="38"/>
    </location>
</feature>
<evidence type="ECO:0000256" key="1">
    <source>
        <dbReference type="ARBA" id="ARBA00004123"/>
    </source>
</evidence>
<dbReference type="Gene3D" id="3.30.160.60">
    <property type="entry name" value="Classic Zinc Finger"/>
    <property type="match status" value="2"/>
</dbReference>
<comment type="subcellular location">
    <subcellularLocation>
        <location evidence="1">Nucleus</location>
    </subcellularLocation>
</comment>
<dbReference type="AlphaFoldDB" id="A0A1L9P3J1"/>
<keyword evidence="11" id="KW-1185">Reference proteome</keyword>
<evidence type="ECO:0000256" key="4">
    <source>
        <dbReference type="ARBA" id="ARBA00022771"/>
    </source>
</evidence>
<dbReference type="GO" id="GO:0008270">
    <property type="term" value="F:zinc ion binding"/>
    <property type="evidence" value="ECO:0007669"/>
    <property type="project" value="UniProtKB-KW"/>
</dbReference>
<proteinExistence type="predicted"/>
<dbReference type="GO" id="GO:0000981">
    <property type="term" value="F:DNA-binding transcription factor activity, RNA polymerase II-specific"/>
    <property type="evidence" value="ECO:0007669"/>
    <property type="project" value="InterPro"/>
</dbReference>
<dbReference type="GO" id="GO:0005634">
    <property type="term" value="C:nucleus"/>
    <property type="evidence" value="ECO:0007669"/>
    <property type="project" value="UniProtKB-SubCell"/>
</dbReference>
<keyword evidence="3" id="KW-0677">Repeat</keyword>
<keyword evidence="6" id="KW-0539">Nucleus</keyword>
<evidence type="ECO:0000259" key="9">
    <source>
        <dbReference type="PROSITE" id="PS50157"/>
    </source>
</evidence>
<evidence type="ECO:0000256" key="7">
    <source>
        <dbReference type="PROSITE-ProRule" id="PRU00042"/>
    </source>
</evidence>
<dbReference type="EMBL" id="KV878125">
    <property type="protein sequence ID" value="OJI96066.1"/>
    <property type="molecule type" value="Genomic_DNA"/>
</dbReference>
<evidence type="ECO:0000256" key="6">
    <source>
        <dbReference type="ARBA" id="ARBA00023242"/>
    </source>
</evidence>
<dbReference type="InterPro" id="IPR007219">
    <property type="entry name" value="XnlR_reg_dom"/>
</dbReference>
<feature type="region of interest" description="Disordered" evidence="8">
    <location>
        <begin position="375"/>
        <end position="395"/>
    </location>
</feature>
<dbReference type="InterPro" id="IPR013087">
    <property type="entry name" value="Znf_C2H2_type"/>
</dbReference>
<reference evidence="11" key="1">
    <citation type="journal article" date="2017" name="Genome Biol.">
        <title>Comparative genomics reveals high biological diversity and specific adaptations in the industrially and medically important fungal genus Aspergillus.</title>
        <authorList>
            <person name="de Vries R.P."/>
            <person name="Riley R."/>
            <person name="Wiebenga A."/>
            <person name="Aguilar-Osorio G."/>
            <person name="Amillis S."/>
            <person name="Uchima C.A."/>
            <person name="Anderluh G."/>
            <person name="Asadollahi M."/>
            <person name="Askin M."/>
            <person name="Barry K."/>
            <person name="Battaglia E."/>
            <person name="Bayram O."/>
            <person name="Benocci T."/>
            <person name="Braus-Stromeyer S.A."/>
            <person name="Caldana C."/>
            <person name="Canovas D."/>
            <person name="Cerqueira G.C."/>
            <person name="Chen F."/>
            <person name="Chen W."/>
            <person name="Choi C."/>
            <person name="Clum A."/>
            <person name="Dos Santos R.A."/>
            <person name="Damasio A.R."/>
            <person name="Diallinas G."/>
            <person name="Emri T."/>
            <person name="Fekete E."/>
            <person name="Flipphi M."/>
            <person name="Freyberg S."/>
            <person name="Gallo A."/>
            <person name="Gournas C."/>
            <person name="Habgood R."/>
            <person name="Hainaut M."/>
            <person name="Harispe M.L."/>
            <person name="Henrissat B."/>
            <person name="Hilden K.S."/>
            <person name="Hope R."/>
            <person name="Hossain A."/>
            <person name="Karabika E."/>
            <person name="Karaffa L."/>
            <person name="Karanyi Z."/>
            <person name="Krasevec N."/>
            <person name="Kuo A."/>
            <person name="Kusch H."/>
            <person name="LaButti K."/>
            <person name="Lagendijk E.L."/>
            <person name="Lapidus A."/>
            <person name="Levasseur A."/>
            <person name="Lindquist E."/>
            <person name="Lipzen A."/>
            <person name="Logrieco A.F."/>
            <person name="MacCabe A."/>
            <person name="Maekelae M.R."/>
            <person name="Malavazi I."/>
            <person name="Melin P."/>
            <person name="Meyer V."/>
            <person name="Mielnichuk N."/>
            <person name="Miskei M."/>
            <person name="Molnar A.P."/>
            <person name="Mule G."/>
            <person name="Ngan C.Y."/>
            <person name="Orejas M."/>
            <person name="Orosz E."/>
            <person name="Ouedraogo J.P."/>
            <person name="Overkamp K.M."/>
            <person name="Park H.-S."/>
            <person name="Perrone G."/>
            <person name="Piumi F."/>
            <person name="Punt P.J."/>
            <person name="Ram A.F."/>
            <person name="Ramon A."/>
            <person name="Rauscher S."/>
            <person name="Record E."/>
            <person name="Riano-Pachon D.M."/>
            <person name="Robert V."/>
            <person name="Roehrig J."/>
            <person name="Ruller R."/>
            <person name="Salamov A."/>
            <person name="Salih N.S."/>
            <person name="Samson R.A."/>
            <person name="Sandor E."/>
            <person name="Sanguinetti M."/>
            <person name="Schuetze T."/>
            <person name="Sepcic K."/>
            <person name="Shelest E."/>
            <person name="Sherlock G."/>
            <person name="Sophianopoulou V."/>
            <person name="Squina F.M."/>
            <person name="Sun H."/>
            <person name="Susca A."/>
            <person name="Todd R.B."/>
            <person name="Tsang A."/>
            <person name="Unkles S.E."/>
            <person name="van de Wiele N."/>
            <person name="van Rossen-Uffink D."/>
            <person name="Oliveira J.V."/>
            <person name="Vesth T.C."/>
            <person name="Visser J."/>
            <person name="Yu J.-H."/>
            <person name="Zhou M."/>
            <person name="Andersen M.R."/>
            <person name="Archer D.B."/>
            <person name="Baker S.E."/>
            <person name="Benoit I."/>
            <person name="Brakhage A.A."/>
            <person name="Braus G.H."/>
            <person name="Fischer R."/>
            <person name="Frisvad J.C."/>
            <person name="Goldman G.H."/>
            <person name="Houbraken J."/>
            <person name="Oakley B."/>
            <person name="Pocsi I."/>
            <person name="Scazzocchio C."/>
            <person name="Seiboth B."/>
            <person name="vanKuyk P.A."/>
            <person name="Wortman J."/>
            <person name="Dyer P.S."/>
            <person name="Grigoriev I.V."/>
        </authorList>
    </citation>
    <scope>NUCLEOTIDE SEQUENCE [LARGE SCALE GENOMIC DNA]</scope>
    <source>
        <strain evidence="11">CBS 583.65</strain>
    </source>
</reference>
<dbReference type="STRING" id="1036611.A0A1L9P3J1"/>
<dbReference type="PANTHER" id="PTHR40626:SF10">
    <property type="entry name" value="C2H2-TYPE DOMAIN-CONTAINING PROTEIN"/>
    <property type="match status" value="1"/>
</dbReference>
<organism evidence="10 11">
    <name type="scientific">Aspergillus versicolor CBS 583.65</name>
    <dbReference type="NCBI Taxonomy" id="1036611"/>
    <lineage>
        <taxon>Eukaryota</taxon>
        <taxon>Fungi</taxon>
        <taxon>Dikarya</taxon>
        <taxon>Ascomycota</taxon>
        <taxon>Pezizomycotina</taxon>
        <taxon>Eurotiomycetes</taxon>
        <taxon>Eurotiomycetidae</taxon>
        <taxon>Eurotiales</taxon>
        <taxon>Aspergillaceae</taxon>
        <taxon>Aspergillus</taxon>
        <taxon>Aspergillus subgen. Nidulantes</taxon>
    </lineage>
</organism>
<feature type="region of interest" description="Disordered" evidence="8">
    <location>
        <begin position="64"/>
        <end position="104"/>
    </location>
</feature>
<dbReference type="InterPro" id="IPR051059">
    <property type="entry name" value="VerF-like"/>
</dbReference>
<dbReference type="Proteomes" id="UP000184073">
    <property type="component" value="Unassembled WGS sequence"/>
</dbReference>
<dbReference type="OrthoDB" id="654211at2759"/>
<evidence type="ECO:0000256" key="5">
    <source>
        <dbReference type="ARBA" id="ARBA00022833"/>
    </source>
</evidence>
<dbReference type="PROSITE" id="PS00028">
    <property type="entry name" value="ZINC_FINGER_C2H2_1"/>
    <property type="match status" value="1"/>
</dbReference>
<dbReference type="SUPFAM" id="SSF57667">
    <property type="entry name" value="beta-beta-alpha zinc fingers"/>
    <property type="match status" value="1"/>
</dbReference>
<accession>A0A1L9P3J1</accession>
<evidence type="ECO:0000313" key="10">
    <source>
        <dbReference type="EMBL" id="OJI96066.1"/>
    </source>
</evidence>
<dbReference type="RefSeq" id="XP_040661829.1">
    <property type="nucleotide sequence ID" value="XM_040810989.1"/>
</dbReference>
<name>A0A1L9P3J1_ASPVE</name>
<evidence type="ECO:0000256" key="8">
    <source>
        <dbReference type="SAM" id="MobiDB-lite"/>
    </source>
</evidence>
<dbReference type="GeneID" id="63726500"/>
<dbReference type="GO" id="GO:0006351">
    <property type="term" value="P:DNA-templated transcription"/>
    <property type="evidence" value="ECO:0007669"/>
    <property type="project" value="InterPro"/>
</dbReference>
<gene>
    <name evidence="10" type="ORF">ASPVEDRAFT_35396</name>
</gene>
<feature type="compositionally biased region" description="Polar residues" evidence="8">
    <location>
        <begin position="186"/>
        <end position="206"/>
    </location>
</feature>
<dbReference type="GO" id="GO:0000785">
    <property type="term" value="C:chromatin"/>
    <property type="evidence" value="ECO:0007669"/>
    <property type="project" value="TreeGrafter"/>
</dbReference>
<evidence type="ECO:0000256" key="2">
    <source>
        <dbReference type="ARBA" id="ARBA00022723"/>
    </source>
</evidence>
<feature type="region of interest" description="Disordered" evidence="8">
    <location>
        <begin position="184"/>
        <end position="209"/>
    </location>
</feature>
<dbReference type="Pfam" id="PF04082">
    <property type="entry name" value="Fungal_trans"/>
    <property type="match status" value="1"/>
</dbReference>
<dbReference type="GO" id="GO:0000978">
    <property type="term" value="F:RNA polymerase II cis-regulatory region sequence-specific DNA binding"/>
    <property type="evidence" value="ECO:0007669"/>
    <property type="project" value="InterPro"/>
</dbReference>
<feature type="compositionally biased region" description="Polar residues" evidence="8">
    <location>
        <begin position="84"/>
        <end position="104"/>
    </location>
</feature>
<dbReference type="SMART" id="SM00355">
    <property type="entry name" value="ZnF_C2H2"/>
    <property type="match status" value="2"/>
</dbReference>